<dbReference type="EMBL" id="JAMYWD010000008">
    <property type="protein sequence ID" value="KAJ4963986.1"/>
    <property type="molecule type" value="Genomic_DNA"/>
</dbReference>
<organism evidence="2 3">
    <name type="scientific">Protea cynaroides</name>
    <dbReference type="NCBI Taxonomy" id="273540"/>
    <lineage>
        <taxon>Eukaryota</taxon>
        <taxon>Viridiplantae</taxon>
        <taxon>Streptophyta</taxon>
        <taxon>Embryophyta</taxon>
        <taxon>Tracheophyta</taxon>
        <taxon>Spermatophyta</taxon>
        <taxon>Magnoliopsida</taxon>
        <taxon>Proteales</taxon>
        <taxon>Proteaceae</taxon>
        <taxon>Protea</taxon>
    </lineage>
</organism>
<accession>A0A9Q0HEX0</accession>
<dbReference type="Proteomes" id="UP001141806">
    <property type="component" value="Unassembled WGS sequence"/>
</dbReference>
<dbReference type="AlphaFoldDB" id="A0A9Q0HEX0"/>
<reference evidence="2" key="1">
    <citation type="journal article" date="2023" name="Plant J.">
        <title>The genome of the king protea, Protea cynaroides.</title>
        <authorList>
            <person name="Chang J."/>
            <person name="Duong T.A."/>
            <person name="Schoeman C."/>
            <person name="Ma X."/>
            <person name="Roodt D."/>
            <person name="Barker N."/>
            <person name="Li Z."/>
            <person name="Van de Peer Y."/>
            <person name="Mizrachi E."/>
        </authorList>
    </citation>
    <scope>NUCLEOTIDE SEQUENCE</scope>
    <source>
        <tissue evidence="2">Young leaves</tissue>
    </source>
</reference>
<proteinExistence type="predicted"/>
<name>A0A9Q0HEX0_9MAGN</name>
<evidence type="ECO:0000313" key="2">
    <source>
        <dbReference type="EMBL" id="KAJ4963986.1"/>
    </source>
</evidence>
<sequence>MEKNVGNLKEYDTNCFAKICEVGDSLDEALEQLIIKYQRVSNLVEDLAVNGSIAFVEIKKKMSGFKTPSERISGIKSKGENASETYFDNLTSQKEEHDEDIDILLEEFNDVKADLKKLSWKGSLFCGG</sequence>
<keyword evidence="1" id="KW-0175">Coiled coil</keyword>
<keyword evidence="3" id="KW-1185">Reference proteome</keyword>
<protein>
    <submittedName>
        <fullName evidence="2">Uncharacterized protein</fullName>
    </submittedName>
</protein>
<comment type="caution">
    <text evidence="2">The sequence shown here is derived from an EMBL/GenBank/DDBJ whole genome shotgun (WGS) entry which is preliminary data.</text>
</comment>
<feature type="coiled-coil region" evidence="1">
    <location>
        <begin position="87"/>
        <end position="114"/>
    </location>
</feature>
<evidence type="ECO:0000256" key="1">
    <source>
        <dbReference type="SAM" id="Coils"/>
    </source>
</evidence>
<gene>
    <name evidence="2" type="ORF">NE237_023925</name>
</gene>
<evidence type="ECO:0000313" key="3">
    <source>
        <dbReference type="Proteomes" id="UP001141806"/>
    </source>
</evidence>